<protein>
    <submittedName>
        <fullName evidence="2">Uncharacterized protein</fullName>
    </submittedName>
</protein>
<proteinExistence type="predicted"/>
<dbReference type="Proteomes" id="UP001066276">
    <property type="component" value="Chromosome 2_1"/>
</dbReference>
<feature type="region of interest" description="Disordered" evidence="1">
    <location>
        <begin position="84"/>
        <end position="104"/>
    </location>
</feature>
<evidence type="ECO:0000313" key="3">
    <source>
        <dbReference type="Proteomes" id="UP001066276"/>
    </source>
</evidence>
<organism evidence="2 3">
    <name type="scientific">Pleurodeles waltl</name>
    <name type="common">Iberian ribbed newt</name>
    <dbReference type="NCBI Taxonomy" id="8319"/>
    <lineage>
        <taxon>Eukaryota</taxon>
        <taxon>Metazoa</taxon>
        <taxon>Chordata</taxon>
        <taxon>Craniata</taxon>
        <taxon>Vertebrata</taxon>
        <taxon>Euteleostomi</taxon>
        <taxon>Amphibia</taxon>
        <taxon>Batrachia</taxon>
        <taxon>Caudata</taxon>
        <taxon>Salamandroidea</taxon>
        <taxon>Salamandridae</taxon>
        <taxon>Pleurodelinae</taxon>
        <taxon>Pleurodeles</taxon>
    </lineage>
</organism>
<dbReference type="EMBL" id="JANPWB010000003">
    <property type="protein sequence ID" value="KAJ1203795.1"/>
    <property type="molecule type" value="Genomic_DNA"/>
</dbReference>
<feature type="region of interest" description="Disordered" evidence="1">
    <location>
        <begin position="1"/>
        <end position="29"/>
    </location>
</feature>
<accession>A0AAV7VQ49</accession>
<evidence type="ECO:0000256" key="1">
    <source>
        <dbReference type="SAM" id="MobiDB-lite"/>
    </source>
</evidence>
<keyword evidence="3" id="KW-1185">Reference proteome</keyword>
<name>A0AAV7VQ49_PLEWA</name>
<gene>
    <name evidence="2" type="ORF">NDU88_007576</name>
</gene>
<comment type="caution">
    <text evidence="2">The sequence shown here is derived from an EMBL/GenBank/DDBJ whole genome shotgun (WGS) entry which is preliminary data.</text>
</comment>
<reference evidence="2" key="1">
    <citation type="journal article" date="2022" name="bioRxiv">
        <title>Sequencing and chromosome-scale assembly of the giantPleurodeles waltlgenome.</title>
        <authorList>
            <person name="Brown T."/>
            <person name="Elewa A."/>
            <person name="Iarovenko S."/>
            <person name="Subramanian E."/>
            <person name="Araus A.J."/>
            <person name="Petzold A."/>
            <person name="Susuki M."/>
            <person name="Suzuki K.-i.T."/>
            <person name="Hayashi T."/>
            <person name="Toyoda A."/>
            <person name="Oliveira C."/>
            <person name="Osipova E."/>
            <person name="Leigh N.D."/>
            <person name="Simon A."/>
            <person name="Yun M.H."/>
        </authorList>
    </citation>
    <scope>NUCLEOTIDE SEQUENCE</scope>
    <source>
        <strain evidence="2">20211129_DDA</strain>
        <tissue evidence="2">Liver</tissue>
    </source>
</reference>
<evidence type="ECO:0000313" key="2">
    <source>
        <dbReference type="EMBL" id="KAJ1203795.1"/>
    </source>
</evidence>
<sequence length="104" mass="11333">MNHGTPPWDRDRPENSPRQLCDCRDPKWRPRQSSELAATAALGGEDAKVPGREAIGKYTAQVGTAALQFGVEIARKKEKKIGGCCDTKWRPRQSSEPATTAALG</sequence>
<dbReference type="AlphaFoldDB" id="A0AAV7VQ49"/>
<feature type="compositionally biased region" description="Basic and acidic residues" evidence="1">
    <location>
        <begin position="8"/>
        <end position="28"/>
    </location>
</feature>